<keyword evidence="2" id="KW-1133">Transmembrane helix</keyword>
<protein>
    <submittedName>
        <fullName evidence="3">Uncharacterized protein</fullName>
    </submittedName>
</protein>
<feature type="transmembrane region" description="Helical" evidence="2">
    <location>
        <begin position="382"/>
        <end position="400"/>
    </location>
</feature>
<feature type="compositionally biased region" description="Polar residues" evidence="1">
    <location>
        <begin position="1"/>
        <end position="16"/>
    </location>
</feature>
<feature type="transmembrane region" description="Helical" evidence="2">
    <location>
        <begin position="420"/>
        <end position="445"/>
    </location>
</feature>
<reference evidence="3 4" key="1">
    <citation type="journal article" date="2021" name="Sci. Rep.">
        <title>The genome of the diatom Chaetoceros tenuissimus carries an ancient integrated fragment of an extant virus.</title>
        <authorList>
            <person name="Hongo Y."/>
            <person name="Kimura K."/>
            <person name="Takaki Y."/>
            <person name="Yoshida Y."/>
            <person name="Baba S."/>
            <person name="Kobayashi G."/>
            <person name="Nagasaki K."/>
            <person name="Hano T."/>
            <person name="Tomaru Y."/>
        </authorList>
    </citation>
    <scope>NUCLEOTIDE SEQUENCE [LARGE SCALE GENOMIC DNA]</scope>
    <source>
        <strain evidence="3 4">NIES-3715</strain>
    </source>
</reference>
<organism evidence="3 4">
    <name type="scientific">Chaetoceros tenuissimus</name>
    <dbReference type="NCBI Taxonomy" id="426638"/>
    <lineage>
        <taxon>Eukaryota</taxon>
        <taxon>Sar</taxon>
        <taxon>Stramenopiles</taxon>
        <taxon>Ochrophyta</taxon>
        <taxon>Bacillariophyta</taxon>
        <taxon>Coscinodiscophyceae</taxon>
        <taxon>Chaetocerotophycidae</taxon>
        <taxon>Chaetocerotales</taxon>
        <taxon>Chaetocerotaceae</taxon>
        <taxon>Chaetoceros</taxon>
    </lineage>
</organism>
<dbReference type="Proteomes" id="UP001054902">
    <property type="component" value="Unassembled WGS sequence"/>
</dbReference>
<comment type="caution">
    <text evidence="3">The sequence shown here is derived from an EMBL/GenBank/DDBJ whole genome shotgun (WGS) entry which is preliminary data.</text>
</comment>
<gene>
    <name evidence="3" type="ORF">CTEN210_16466</name>
</gene>
<keyword evidence="2" id="KW-0472">Membrane</keyword>
<name>A0AAD3HDU3_9STRA</name>
<keyword evidence="2" id="KW-0812">Transmembrane</keyword>
<dbReference type="EMBL" id="BLLK01000069">
    <property type="protein sequence ID" value="GFH59990.1"/>
    <property type="molecule type" value="Genomic_DNA"/>
</dbReference>
<evidence type="ECO:0000313" key="3">
    <source>
        <dbReference type="EMBL" id="GFH59990.1"/>
    </source>
</evidence>
<evidence type="ECO:0000313" key="4">
    <source>
        <dbReference type="Proteomes" id="UP001054902"/>
    </source>
</evidence>
<accession>A0AAD3HDU3</accession>
<dbReference type="AlphaFoldDB" id="A0AAD3HDU3"/>
<feature type="compositionally biased region" description="Low complexity" evidence="1">
    <location>
        <begin position="28"/>
        <end position="42"/>
    </location>
</feature>
<evidence type="ECO:0000256" key="1">
    <source>
        <dbReference type="SAM" id="MobiDB-lite"/>
    </source>
</evidence>
<keyword evidence="4" id="KW-1185">Reference proteome</keyword>
<evidence type="ECO:0000256" key="2">
    <source>
        <dbReference type="SAM" id="Phobius"/>
    </source>
</evidence>
<proteinExistence type="predicted"/>
<feature type="region of interest" description="Disordered" evidence="1">
    <location>
        <begin position="1"/>
        <end position="86"/>
    </location>
</feature>
<sequence length="535" mass="60738">MFSVKSWSSSIRSHSVNVEDKKGEIDASSSSSFSSSTQSSASFLPHLKWTSQRSFGSKEPNLPKTTPEDNQQQETIHEHNANTNTTSIPKRVMFQSPTEDIESQMERPNLKRVNSRMKKFRLSSAEHEKKMDSWRDKTEQTDIKRDSSMIVELSKSVFGSLGVSDWLFKLSWTIFALIITGVFQMNLFFPDTPPGSGSSCTTNDANGVQLNAESCEMIASANTASARIKILTAFILSSFVMSSRQLWLTKRTAYCALCGATRNLLINICSLIDDKIDRQTMVRWGLLGYELSVLKGRDLIDTDTARDFLESMDLIDEDEWDVLVNGDRHTTVWFWIQLKAKNIFDAGGMTDLQLQTICRAVTLSRDKANDLMSRLDRNQPPPFILVCALLVNLTLFFDSLSTGLGWGKTIHEAKGHPYHIYLELFMFLMYTILLALFFDICTILYNPFGPRDIDIPHHVVGKGIRNLGMELSKQERPRTFDSSYNLSSSFFVRDDSAIATESNALDAMKQQMKLNLKQHKRFSIYHQMSSSNKYE</sequence>